<evidence type="ECO:0008006" key="3">
    <source>
        <dbReference type="Google" id="ProtNLM"/>
    </source>
</evidence>
<dbReference type="AlphaFoldDB" id="A0AAE7E1N3"/>
<dbReference type="Proteomes" id="UP000502065">
    <property type="component" value="Chromosome"/>
</dbReference>
<keyword evidence="2" id="KW-1185">Reference proteome</keyword>
<reference evidence="1 2" key="1">
    <citation type="submission" date="2018-07" db="EMBL/GenBank/DDBJ databases">
        <title>Identification of phenol metabolism pathways in Arcobacter.</title>
        <authorList>
            <person name="Miller W.G."/>
            <person name="Yee E."/>
            <person name="Bono J.L."/>
        </authorList>
    </citation>
    <scope>NUCLEOTIDE SEQUENCE [LARGE SCALE GENOMIC DNA]</scope>
    <source>
        <strain evidence="1 2">W63</strain>
    </source>
</reference>
<organism evidence="1 2">
    <name type="scientific">Arcobacter aquimarinus</name>
    <dbReference type="NCBI Taxonomy" id="1315211"/>
    <lineage>
        <taxon>Bacteria</taxon>
        <taxon>Pseudomonadati</taxon>
        <taxon>Campylobacterota</taxon>
        <taxon>Epsilonproteobacteria</taxon>
        <taxon>Campylobacterales</taxon>
        <taxon>Arcobacteraceae</taxon>
        <taxon>Arcobacter</taxon>
    </lineage>
</organism>
<protein>
    <recommendedName>
        <fullName evidence="3">Chemotaxis protein</fullName>
    </recommendedName>
</protein>
<dbReference type="EMBL" id="CP030944">
    <property type="protein sequence ID" value="QKE26077.1"/>
    <property type="molecule type" value="Genomic_DNA"/>
</dbReference>
<dbReference type="KEGG" id="aaqi:AAQM_1328"/>
<sequence length="558" mass="64986">MKLVIKEYLSLLKESKELDDLIPELLLSMNHKTISKAQVGTRQYGVDVTSIGKDADGIEKVFLFTIKEGNLSRADWDGGSNQAVRPSLDEILDVYIPTHLEKKYLSLPKKIVVATGGDLNQNVQQNWSGYTKRHSVDNEIEFAFWGGDELSILIEENLFNEHLIPKELRSKFRKTLALLNDIDYDLRDYYSYLNEIINNSKLEKQSEKKQLKTLRLIYLSLNIIYRWADSEDNLKHALLASERTLLNIWEFLSKNKLTENKKLTEIIGKIYYKNLEIISKYCEKLQPLIKIKNGMSFYGNDFIQESLILFEQLGILALLGNLFQFTAIINNNAEYVKYSASIALLIKEFIKNHKALLNPLYDEHIIDISLAIFLLHEWNEIKFVDEWISDLITHIDFAFNINGKYFPIDTDNFDDLVDINLRNSFDKNDYVKTSTLIPILAQWCVKLGLIENYKDIQQISEDIFKKATLQIWYPDERVEDFMFSTNAGFECGYAEAPIKIPKKIKDYSKLMEEVQKSENYIDIQSLLCVKHSMTPLILISCRHFRMPLFPQFWNIKAN</sequence>
<evidence type="ECO:0000313" key="1">
    <source>
        <dbReference type="EMBL" id="QKE26077.1"/>
    </source>
</evidence>
<name>A0AAE7E1N3_9BACT</name>
<evidence type="ECO:0000313" key="2">
    <source>
        <dbReference type="Proteomes" id="UP000502065"/>
    </source>
</evidence>
<gene>
    <name evidence="1" type="ORF">AAQM_1328</name>
</gene>
<accession>A0AAE7E1N3</accession>
<dbReference type="RefSeq" id="WP_129095840.1">
    <property type="nucleotide sequence ID" value="NZ_CBCSAE010000004.1"/>
</dbReference>
<proteinExistence type="predicted"/>